<protein>
    <submittedName>
        <fullName evidence="2">Uncharacterized protein</fullName>
    </submittedName>
</protein>
<sequence length="40" mass="4484">MFALRHIGHYHINFILYFVSLNLFPSLLLLASSLSSSSSS</sequence>
<evidence type="ECO:0000313" key="3">
    <source>
        <dbReference type="Proteomes" id="UP000324222"/>
    </source>
</evidence>
<proteinExistence type="predicted"/>
<keyword evidence="1" id="KW-0812">Transmembrane</keyword>
<keyword evidence="1" id="KW-0472">Membrane</keyword>
<gene>
    <name evidence="2" type="ORF">E2C01_060938</name>
</gene>
<evidence type="ECO:0000313" key="2">
    <source>
        <dbReference type="EMBL" id="MPC66785.1"/>
    </source>
</evidence>
<keyword evidence="3" id="KW-1185">Reference proteome</keyword>
<name>A0A5B7HAZ5_PORTR</name>
<dbReference type="AlphaFoldDB" id="A0A5B7HAZ5"/>
<organism evidence="2 3">
    <name type="scientific">Portunus trituberculatus</name>
    <name type="common">Swimming crab</name>
    <name type="synonym">Neptunus trituberculatus</name>
    <dbReference type="NCBI Taxonomy" id="210409"/>
    <lineage>
        <taxon>Eukaryota</taxon>
        <taxon>Metazoa</taxon>
        <taxon>Ecdysozoa</taxon>
        <taxon>Arthropoda</taxon>
        <taxon>Crustacea</taxon>
        <taxon>Multicrustacea</taxon>
        <taxon>Malacostraca</taxon>
        <taxon>Eumalacostraca</taxon>
        <taxon>Eucarida</taxon>
        <taxon>Decapoda</taxon>
        <taxon>Pleocyemata</taxon>
        <taxon>Brachyura</taxon>
        <taxon>Eubrachyura</taxon>
        <taxon>Portunoidea</taxon>
        <taxon>Portunidae</taxon>
        <taxon>Portuninae</taxon>
        <taxon>Portunus</taxon>
    </lineage>
</organism>
<reference evidence="2 3" key="1">
    <citation type="submission" date="2019-05" db="EMBL/GenBank/DDBJ databases">
        <title>Another draft genome of Portunus trituberculatus and its Hox gene families provides insights of decapod evolution.</title>
        <authorList>
            <person name="Jeong J.-H."/>
            <person name="Song I."/>
            <person name="Kim S."/>
            <person name="Choi T."/>
            <person name="Kim D."/>
            <person name="Ryu S."/>
            <person name="Kim W."/>
        </authorList>
    </citation>
    <scope>NUCLEOTIDE SEQUENCE [LARGE SCALE GENOMIC DNA]</scope>
    <source>
        <tissue evidence="2">Muscle</tissue>
    </source>
</reference>
<feature type="transmembrane region" description="Helical" evidence="1">
    <location>
        <begin position="12"/>
        <end position="34"/>
    </location>
</feature>
<accession>A0A5B7HAZ5</accession>
<comment type="caution">
    <text evidence="2">The sequence shown here is derived from an EMBL/GenBank/DDBJ whole genome shotgun (WGS) entry which is preliminary data.</text>
</comment>
<evidence type="ECO:0000256" key="1">
    <source>
        <dbReference type="SAM" id="Phobius"/>
    </source>
</evidence>
<dbReference type="EMBL" id="VSRR010025273">
    <property type="protein sequence ID" value="MPC66785.1"/>
    <property type="molecule type" value="Genomic_DNA"/>
</dbReference>
<dbReference type="Proteomes" id="UP000324222">
    <property type="component" value="Unassembled WGS sequence"/>
</dbReference>
<keyword evidence="1" id="KW-1133">Transmembrane helix</keyword>